<feature type="binding site" evidence="15">
    <location>
        <position position="323"/>
    </location>
    <ligand>
        <name>Mg(2+)</name>
        <dbReference type="ChEBI" id="CHEBI:18420"/>
        <label>2</label>
    </ligand>
</feature>
<dbReference type="InterPro" id="IPR000291">
    <property type="entry name" value="D-Ala_lig_Van_CS"/>
</dbReference>
<dbReference type="Gene3D" id="3.40.50.20">
    <property type="match status" value="1"/>
</dbReference>
<dbReference type="GO" id="GO:0071555">
    <property type="term" value="P:cell wall organization"/>
    <property type="evidence" value="ECO:0007669"/>
    <property type="project" value="UniProtKB-KW"/>
</dbReference>
<evidence type="ECO:0000256" key="16">
    <source>
        <dbReference type="PROSITE-ProRule" id="PRU00409"/>
    </source>
</evidence>
<feature type="binding site" evidence="14">
    <location>
        <position position="140"/>
    </location>
    <ligand>
        <name>ATP</name>
        <dbReference type="ChEBI" id="CHEBI:30616"/>
    </ligand>
</feature>
<gene>
    <name evidence="18" type="primary">ddlA_1</name>
    <name evidence="12" type="synonym">ddl</name>
    <name evidence="18" type="ORF">Pflav_013900</name>
</gene>
<name>A0A6F8XMD9_9ACTN</name>
<evidence type="ECO:0000256" key="5">
    <source>
        <dbReference type="ARBA" id="ARBA00022741"/>
    </source>
</evidence>
<dbReference type="Pfam" id="PF07478">
    <property type="entry name" value="Dala_Dala_lig_C"/>
    <property type="match status" value="1"/>
</dbReference>
<keyword evidence="3 12" id="KW-0436">Ligase</keyword>
<comment type="function">
    <text evidence="12">Cell wall formation.</text>
</comment>
<evidence type="ECO:0000259" key="17">
    <source>
        <dbReference type="PROSITE" id="PS50975"/>
    </source>
</evidence>
<keyword evidence="10 15" id="KW-0464">Manganese</keyword>
<dbReference type="GO" id="GO:0009252">
    <property type="term" value="P:peptidoglycan biosynthetic process"/>
    <property type="evidence" value="ECO:0007669"/>
    <property type="project" value="UniProtKB-UniRule"/>
</dbReference>
<protein>
    <recommendedName>
        <fullName evidence="12">D-alanine--D-alanine ligase</fullName>
        <ecNumber evidence="12">6.3.2.4</ecNumber>
    </recommendedName>
    <alternativeName>
        <fullName evidence="12">D-Ala-D-Ala ligase</fullName>
    </alternativeName>
    <alternativeName>
        <fullName evidence="12">D-alanylalanine synthetase</fullName>
    </alternativeName>
</protein>
<dbReference type="InterPro" id="IPR013815">
    <property type="entry name" value="ATP_grasp_subdomain_1"/>
</dbReference>
<feature type="active site" evidence="13">
    <location>
        <position position="188"/>
    </location>
</feature>
<reference evidence="18 19" key="2">
    <citation type="submission" date="2020-03" db="EMBL/GenBank/DDBJ databases">
        <authorList>
            <person name="Ichikawa N."/>
            <person name="Kimura A."/>
            <person name="Kitahashi Y."/>
            <person name="Uohara A."/>
        </authorList>
    </citation>
    <scope>NUCLEOTIDE SEQUENCE [LARGE SCALE GENOMIC DNA]</scope>
    <source>
        <strain evidence="18 19">NBRC 107702</strain>
    </source>
</reference>
<dbReference type="GO" id="GO:0008716">
    <property type="term" value="F:D-alanine-D-alanine ligase activity"/>
    <property type="evidence" value="ECO:0007669"/>
    <property type="project" value="UniProtKB-UniRule"/>
</dbReference>
<accession>A0A6F8XMD9</accession>
<feature type="binding site" evidence="14">
    <location>
        <begin position="188"/>
        <end position="189"/>
    </location>
    <ligand>
        <name>ATP</name>
        <dbReference type="ChEBI" id="CHEBI:30616"/>
    </ligand>
</feature>
<evidence type="ECO:0000256" key="3">
    <source>
        <dbReference type="ARBA" id="ARBA00022598"/>
    </source>
</evidence>
<evidence type="ECO:0000256" key="1">
    <source>
        <dbReference type="ARBA" id="ARBA00001936"/>
    </source>
</evidence>
<dbReference type="KEGG" id="pfla:Pflav_013900"/>
<dbReference type="SUPFAM" id="SSF52440">
    <property type="entry name" value="PreATP-grasp domain"/>
    <property type="match status" value="1"/>
</dbReference>
<evidence type="ECO:0000256" key="8">
    <source>
        <dbReference type="ARBA" id="ARBA00022960"/>
    </source>
</evidence>
<evidence type="ECO:0000256" key="11">
    <source>
        <dbReference type="ARBA" id="ARBA00023316"/>
    </source>
</evidence>
<dbReference type="PROSITE" id="PS00843">
    <property type="entry name" value="DALA_DALA_LIGASE_1"/>
    <property type="match status" value="1"/>
</dbReference>
<evidence type="ECO:0000256" key="10">
    <source>
        <dbReference type="ARBA" id="ARBA00023211"/>
    </source>
</evidence>
<dbReference type="HAMAP" id="MF_00047">
    <property type="entry name" value="Dala_Dala_lig"/>
    <property type="match status" value="1"/>
</dbReference>
<dbReference type="NCBIfam" id="NF002528">
    <property type="entry name" value="PRK01966.1-4"/>
    <property type="match status" value="1"/>
</dbReference>
<comment type="cofactor">
    <cofactor evidence="1">
        <name>Mn(2+)</name>
        <dbReference type="ChEBI" id="CHEBI:29035"/>
    </cofactor>
</comment>
<evidence type="ECO:0000313" key="19">
    <source>
        <dbReference type="Proteomes" id="UP000502508"/>
    </source>
</evidence>
<keyword evidence="11 12" id="KW-0961">Cell wall biogenesis/degradation</keyword>
<keyword evidence="5 14" id="KW-0547">Nucleotide-binding</keyword>
<keyword evidence="19" id="KW-1185">Reference proteome</keyword>
<dbReference type="Proteomes" id="UP000502508">
    <property type="component" value="Chromosome"/>
</dbReference>
<comment type="catalytic activity">
    <reaction evidence="12">
        <text>2 D-alanine + ATP = D-alanyl-D-alanine + ADP + phosphate + H(+)</text>
        <dbReference type="Rhea" id="RHEA:11224"/>
        <dbReference type="ChEBI" id="CHEBI:15378"/>
        <dbReference type="ChEBI" id="CHEBI:30616"/>
        <dbReference type="ChEBI" id="CHEBI:43474"/>
        <dbReference type="ChEBI" id="CHEBI:57416"/>
        <dbReference type="ChEBI" id="CHEBI:57822"/>
        <dbReference type="ChEBI" id="CHEBI:456216"/>
        <dbReference type="EC" id="6.3.2.4"/>
    </reaction>
</comment>
<dbReference type="InterPro" id="IPR011127">
    <property type="entry name" value="Dala_Dala_lig_N"/>
</dbReference>
<organism evidence="18 19">
    <name type="scientific">Phytohabitans flavus</name>
    <dbReference type="NCBI Taxonomy" id="1076124"/>
    <lineage>
        <taxon>Bacteria</taxon>
        <taxon>Bacillati</taxon>
        <taxon>Actinomycetota</taxon>
        <taxon>Actinomycetes</taxon>
        <taxon>Micromonosporales</taxon>
        <taxon>Micromonosporaceae</taxon>
    </lineage>
</organism>
<feature type="binding site" evidence="14">
    <location>
        <begin position="320"/>
        <end position="321"/>
    </location>
    <ligand>
        <name>ATP</name>
        <dbReference type="ChEBI" id="CHEBI:30616"/>
    </ligand>
</feature>
<dbReference type="InterPro" id="IPR011761">
    <property type="entry name" value="ATP-grasp"/>
</dbReference>
<feature type="binding site" evidence="14">
    <location>
        <begin position="219"/>
        <end position="226"/>
    </location>
    <ligand>
        <name>ATP</name>
        <dbReference type="ChEBI" id="CHEBI:30616"/>
    </ligand>
</feature>
<dbReference type="Pfam" id="PF01820">
    <property type="entry name" value="Dala_Dala_lig_N"/>
    <property type="match status" value="1"/>
</dbReference>
<comment type="subcellular location">
    <subcellularLocation>
        <location evidence="12">Cytoplasm</location>
    </subcellularLocation>
</comment>
<keyword evidence="7 15" id="KW-0460">Magnesium</keyword>
<dbReference type="PANTHER" id="PTHR23132">
    <property type="entry name" value="D-ALANINE--D-ALANINE LIGASE"/>
    <property type="match status" value="1"/>
</dbReference>
<evidence type="ECO:0000256" key="15">
    <source>
        <dbReference type="PIRSR" id="PIRSR039102-3"/>
    </source>
</evidence>
<dbReference type="RefSeq" id="WP_173034536.1">
    <property type="nucleotide sequence ID" value="NZ_AP022870.1"/>
</dbReference>
<sequence>MSADSKVRVAVIFGGRSAEHGVSCSSAASIVRYLCRERYEVTPVRIDQDGVWTIGDDRPVLDGLDTATLLDMTRDPAGPRPTALESMWRALSRLSDKVDVAFPALHGGHGEDGTIQSALDFFGIPYVGSSVVACGIGMDKELTKKLLADARLRVADSVTLRGSADDVSPEDRARLGLPVFVKPAREGSSVGVSKVEGWASLTRAVAVARKTGLSKVLVEAEVPGREIDVGVLEYPDGRVVAGPPLEIRYPDEHSFFDFDAKYHSDQTIFDIPADLPAAVTAAVQAQAVEAFHVLGCAGLLRVDFFLPSVDGSEDPVVVVNEVNTMPGFTAMSQFPRMWSAAGLEYPALLDVLVETALARWYSLRAPRG</sequence>
<evidence type="ECO:0000256" key="6">
    <source>
        <dbReference type="ARBA" id="ARBA00022840"/>
    </source>
</evidence>
<evidence type="ECO:0000256" key="13">
    <source>
        <dbReference type="PIRSR" id="PIRSR039102-1"/>
    </source>
</evidence>
<keyword evidence="12" id="KW-0963">Cytoplasm</keyword>
<dbReference type="PIRSF" id="PIRSF039102">
    <property type="entry name" value="Ddl/VanB"/>
    <property type="match status" value="1"/>
</dbReference>
<evidence type="ECO:0000256" key="2">
    <source>
        <dbReference type="ARBA" id="ARBA00010871"/>
    </source>
</evidence>
<dbReference type="AlphaFoldDB" id="A0A6F8XMD9"/>
<keyword evidence="9 12" id="KW-0573">Peptidoglycan synthesis</keyword>
<dbReference type="UniPathway" id="UPA00219"/>
<evidence type="ECO:0000256" key="4">
    <source>
        <dbReference type="ARBA" id="ARBA00022723"/>
    </source>
</evidence>
<dbReference type="PROSITE" id="PS50975">
    <property type="entry name" value="ATP_GRASP"/>
    <property type="match status" value="1"/>
</dbReference>
<dbReference type="InterPro" id="IPR011095">
    <property type="entry name" value="Dala_Dala_lig_C"/>
</dbReference>
<feature type="binding site" evidence="15">
    <location>
        <position position="303"/>
    </location>
    <ligand>
        <name>Mg(2+)</name>
        <dbReference type="ChEBI" id="CHEBI:18420"/>
        <label>1</label>
    </ligand>
</feature>
<dbReference type="SUPFAM" id="SSF56059">
    <property type="entry name" value="Glutathione synthetase ATP-binding domain-like"/>
    <property type="match status" value="1"/>
</dbReference>
<dbReference type="EC" id="6.3.2.4" evidence="12"/>
<feature type="domain" description="ATP-grasp" evidence="17">
    <location>
        <begin position="144"/>
        <end position="354"/>
    </location>
</feature>
<keyword evidence="4 15" id="KW-0479">Metal-binding</keyword>
<comment type="pathway">
    <text evidence="12">Cell wall biogenesis; peptidoglycan biosynthesis.</text>
</comment>
<feature type="binding site" evidence="15">
    <location>
        <position position="321"/>
    </location>
    <ligand>
        <name>Mg(2+)</name>
        <dbReference type="ChEBI" id="CHEBI:18420"/>
        <label>1</label>
    </ligand>
</feature>
<feature type="active site" evidence="13">
    <location>
        <position position="19"/>
    </location>
</feature>
<proteinExistence type="inferred from homology"/>
<evidence type="ECO:0000256" key="14">
    <source>
        <dbReference type="PIRSR" id="PIRSR039102-2"/>
    </source>
</evidence>
<evidence type="ECO:0000256" key="9">
    <source>
        <dbReference type="ARBA" id="ARBA00022984"/>
    </source>
</evidence>
<comment type="similarity">
    <text evidence="2 12">Belongs to the D-alanine--D-alanine ligase family.</text>
</comment>
<feature type="binding site" evidence="14">
    <location>
        <begin position="180"/>
        <end position="182"/>
    </location>
    <ligand>
        <name>ATP</name>
        <dbReference type="ChEBI" id="CHEBI:30616"/>
    </ligand>
</feature>
<dbReference type="GO" id="GO:0008360">
    <property type="term" value="P:regulation of cell shape"/>
    <property type="evidence" value="ECO:0007669"/>
    <property type="project" value="UniProtKB-KW"/>
</dbReference>
<dbReference type="Gene3D" id="3.30.1490.20">
    <property type="entry name" value="ATP-grasp fold, A domain"/>
    <property type="match status" value="1"/>
</dbReference>
<feature type="active site" evidence="13">
    <location>
        <position position="332"/>
    </location>
</feature>
<dbReference type="PANTHER" id="PTHR23132:SF25">
    <property type="entry name" value="D-ALANINE--D-ALANINE LIGASE A"/>
    <property type="match status" value="1"/>
</dbReference>
<comment type="cofactor">
    <cofactor evidence="15">
        <name>Mg(2+)</name>
        <dbReference type="ChEBI" id="CHEBI:18420"/>
    </cofactor>
    <cofactor evidence="15">
        <name>Mn(2+)</name>
        <dbReference type="ChEBI" id="CHEBI:29035"/>
    </cofactor>
    <text evidence="15">Binds 2 magnesium or manganese ions per subunit.</text>
</comment>
<evidence type="ECO:0000313" key="18">
    <source>
        <dbReference type="EMBL" id="BCB74980.1"/>
    </source>
</evidence>
<keyword evidence="6 16" id="KW-0067">ATP-binding</keyword>
<evidence type="ECO:0000256" key="7">
    <source>
        <dbReference type="ARBA" id="ARBA00022842"/>
    </source>
</evidence>
<feature type="binding site" evidence="15">
    <location>
        <position position="321"/>
    </location>
    <ligand>
        <name>Mg(2+)</name>
        <dbReference type="ChEBI" id="CHEBI:18420"/>
        <label>2</label>
    </ligand>
</feature>
<evidence type="ECO:0000256" key="12">
    <source>
        <dbReference type="HAMAP-Rule" id="MF_00047"/>
    </source>
</evidence>
<keyword evidence="8 12" id="KW-0133">Cell shape</keyword>
<dbReference type="EMBL" id="AP022870">
    <property type="protein sequence ID" value="BCB74980.1"/>
    <property type="molecule type" value="Genomic_DNA"/>
</dbReference>
<dbReference type="NCBIfam" id="TIGR01205">
    <property type="entry name" value="D_ala_D_alaTIGR"/>
    <property type="match status" value="1"/>
</dbReference>
<dbReference type="InterPro" id="IPR016185">
    <property type="entry name" value="PreATP-grasp_dom_sf"/>
</dbReference>
<dbReference type="InterPro" id="IPR005905">
    <property type="entry name" value="D_ala_D_ala"/>
</dbReference>
<reference evidence="18 19" key="1">
    <citation type="submission" date="2020-03" db="EMBL/GenBank/DDBJ databases">
        <title>Whole genome shotgun sequence of Phytohabitans flavus NBRC 107702.</title>
        <authorList>
            <person name="Komaki H."/>
            <person name="Tamura T."/>
        </authorList>
    </citation>
    <scope>NUCLEOTIDE SEQUENCE [LARGE SCALE GENOMIC DNA]</scope>
    <source>
        <strain evidence="18 19">NBRC 107702</strain>
    </source>
</reference>
<dbReference type="GO" id="GO:0046872">
    <property type="term" value="F:metal ion binding"/>
    <property type="evidence" value="ECO:0007669"/>
    <property type="project" value="UniProtKB-KW"/>
</dbReference>
<dbReference type="GO" id="GO:0005524">
    <property type="term" value="F:ATP binding"/>
    <property type="evidence" value="ECO:0007669"/>
    <property type="project" value="UniProtKB-UniRule"/>
</dbReference>
<dbReference type="GO" id="GO:0005829">
    <property type="term" value="C:cytosol"/>
    <property type="evidence" value="ECO:0007669"/>
    <property type="project" value="TreeGrafter"/>
</dbReference>
<dbReference type="Gene3D" id="3.30.470.20">
    <property type="entry name" value="ATP-grasp fold, B domain"/>
    <property type="match status" value="1"/>
</dbReference>